<dbReference type="EMBL" id="CP048852">
    <property type="protein sequence ID" value="QIW81504.1"/>
    <property type="molecule type" value="Genomic_DNA"/>
</dbReference>
<accession>A0A6H0WMZ6</accession>
<dbReference type="InterPro" id="IPR003439">
    <property type="entry name" value="ABC_transporter-like_ATP-bd"/>
</dbReference>
<protein>
    <submittedName>
        <fullName evidence="6">Lantibiotic ABC transporter ATP-binding protein PsdA</fullName>
    </submittedName>
</protein>
<evidence type="ECO:0000259" key="5">
    <source>
        <dbReference type="PROSITE" id="PS50893"/>
    </source>
</evidence>
<dbReference type="GO" id="GO:0016887">
    <property type="term" value="F:ATP hydrolysis activity"/>
    <property type="evidence" value="ECO:0007669"/>
    <property type="project" value="InterPro"/>
</dbReference>
<dbReference type="Pfam" id="PF00005">
    <property type="entry name" value="ABC_tran"/>
    <property type="match status" value="1"/>
</dbReference>
<dbReference type="GO" id="GO:0022857">
    <property type="term" value="F:transmembrane transporter activity"/>
    <property type="evidence" value="ECO:0007669"/>
    <property type="project" value="UniProtKB-ARBA"/>
</dbReference>
<dbReference type="KEGG" id="bteq:G4P54_17825"/>
<dbReference type="CDD" id="cd03255">
    <property type="entry name" value="ABC_MJ0796_LolCDE_FtsE"/>
    <property type="match status" value="1"/>
</dbReference>
<dbReference type="GO" id="GO:0005524">
    <property type="term" value="F:ATP binding"/>
    <property type="evidence" value="ECO:0007669"/>
    <property type="project" value="UniProtKB-KW"/>
</dbReference>
<dbReference type="InterPro" id="IPR003593">
    <property type="entry name" value="AAA+_ATPase"/>
</dbReference>
<dbReference type="PANTHER" id="PTHR42798:SF7">
    <property type="entry name" value="ALPHA-D-RIBOSE 1-METHYLPHOSPHONATE 5-TRIPHOSPHATE SYNTHASE SUBUNIT PHNL"/>
    <property type="match status" value="1"/>
</dbReference>
<evidence type="ECO:0000313" key="7">
    <source>
        <dbReference type="Proteomes" id="UP000501914"/>
    </source>
</evidence>
<evidence type="ECO:0000256" key="1">
    <source>
        <dbReference type="ARBA" id="ARBA00005417"/>
    </source>
</evidence>
<dbReference type="RefSeq" id="WP_167873409.1">
    <property type="nucleotide sequence ID" value="NZ_CP048852.1"/>
</dbReference>
<dbReference type="SMART" id="SM00382">
    <property type="entry name" value="AAA"/>
    <property type="match status" value="1"/>
</dbReference>
<keyword evidence="3" id="KW-0547">Nucleotide-binding</keyword>
<dbReference type="PANTHER" id="PTHR42798">
    <property type="entry name" value="LIPOPROTEIN-RELEASING SYSTEM ATP-BINDING PROTEIN LOLD"/>
    <property type="match status" value="1"/>
</dbReference>
<evidence type="ECO:0000313" key="6">
    <source>
        <dbReference type="EMBL" id="QIW81504.1"/>
    </source>
</evidence>
<evidence type="ECO:0000256" key="4">
    <source>
        <dbReference type="ARBA" id="ARBA00022840"/>
    </source>
</evidence>
<dbReference type="PROSITE" id="PS50893">
    <property type="entry name" value="ABC_TRANSPORTER_2"/>
    <property type="match status" value="1"/>
</dbReference>
<organism evidence="6 7">
    <name type="scientific">Bacillus tequilensis</name>
    <dbReference type="NCBI Taxonomy" id="227866"/>
    <lineage>
        <taxon>Bacteria</taxon>
        <taxon>Bacillati</taxon>
        <taxon>Bacillota</taxon>
        <taxon>Bacilli</taxon>
        <taxon>Bacillales</taxon>
        <taxon>Bacillaceae</taxon>
        <taxon>Bacillus</taxon>
    </lineage>
</organism>
<keyword evidence="4 6" id="KW-0067">ATP-binding</keyword>
<dbReference type="Gene3D" id="3.40.50.300">
    <property type="entry name" value="P-loop containing nucleotide triphosphate hydrolases"/>
    <property type="match status" value="1"/>
</dbReference>
<reference evidence="6 7" key="1">
    <citation type="submission" date="2020-02" db="EMBL/GenBank/DDBJ databases">
        <title>Genome sequencing, annotation and comparative genomic analysis of Bacillus tequilensis EA-CB0015, an effective biological control agent against Pseudocercospora fijiensis in banana plants.</title>
        <authorList>
            <person name="Cuellar-Gaviria T.Z."/>
            <person name="Ju K.-S."/>
            <person name="Villegas-Escobar V."/>
        </authorList>
    </citation>
    <scope>NUCLEOTIDE SEQUENCE [LARGE SCALE GENOMIC DNA]</scope>
    <source>
        <strain evidence="6 7">EA-CB0015</strain>
    </source>
</reference>
<dbReference type="AlphaFoldDB" id="A0A6H0WMZ6"/>
<keyword evidence="7" id="KW-1185">Reference proteome</keyword>
<feature type="domain" description="ABC transporter" evidence="5">
    <location>
        <begin position="4"/>
        <end position="245"/>
    </location>
</feature>
<dbReference type="FunFam" id="3.40.50.300:FF:000032">
    <property type="entry name" value="Export ABC transporter ATP-binding protein"/>
    <property type="match status" value="1"/>
</dbReference>
<proteinExistence type="inferred from homology"/>
<evidence type="ECO:0000256" key="3">
    <source>
        <dbReference type="ARBA" id="ARBA00022741"/>
    </source>
</evidence>
<name>A0A6H0WMZ6_9BACI</name>
<dbReference type="SUPFAM" id="SSF52540">
    <property type="entry name" value="P-loop containing nucleoside triphosphate hydrolases"/>
    <property type="match status" value="1"/>
</dbReference>
<comment type="similarity">
    <text evidence="1">Belongs to the ABC transporter superfamily.</text>
</comment>
<keyword evidence="2" id="KW-0813">Transport</keyword>
<dbReference type="InterPro" id="IPR027417">
    <property type="entry name" value="P-loop_NTPase"/>
</dbReference>
<dbReference type="GO" id="GO:0098796">
    <property type="term" value="C:membrane protein complex"/>
    <property type="evidence" value="ECO:0007669"/>
    <property type="project" value="UniProtKB-ARBA"/>
</dbReference>
<gene>
    <name evidence="6" type="primary">psdA</name>
    <name evidence="6" type="synonym">yvcR</name>
    <name evidence="6" type="ORF">G4P54_17825</name>
</gene>
<sequence>MNVLQTTNLSKTYYSNKGTISYQALSGFDLSVAKGEFVGIMGPSGSGKTTLLNLLATIDKPTEGEMMINGIQPKTLKDQDLALFRRRELGFVFQDFNLLDTLTIRENILLPLALDKVKLREMEARLDELADTLQIKHILDHRTYEVSGGQQQRAACARAIIHNPALILADEPTGNLDSKSAKQVMNTLAQLNEEKEATILLVTHDATAASFCKRIVFIKDGRFFSEIRRGTNQQVFYQSILDTLSVLGGDFHEFENHRS</sequence>
<dbReference type="InterPro" id="IPR017911">
    <property type="entry name" value="MacB-like_ATP-bd"/>
</dbReference>
<dbReference type="Proteomes" id="UP000501914">
    <property type="component" value="Chromosome"/>
</dbReference>
<evidence type="ECO:0000256" key="2">
    <source>
        <dbReference type="ARBA" id="ARBA00022448"/>
    </source>
</evidence>